<dbReference type="EMBL" id="CM042881">
    <property type="protein sequence ID" value="KAI4386070.1"/>
    <property type="molecule type" value="Genomic_DNA"/>
</dbReference>
<accession>A0ACB9S3X9</accession>
<evidence type="ECO:0000313" key="2">
    <source>
        <dbReference type="Proteomes" id="UP001057402"/>
    </source>
</evidence>
<reference evidence="2" key="1">
    <citation type="journal article" date="2023" name="Front. Plant Sci.">
        <title>Chromosomal-level genome assembly of Melastoma candidum provides insights into trichome evolution.</title>
        <authorList>
            <person name="Zhong Y."/>
            <person name="Wu W."/>
            <person name="Sun C."/>
            <person name="Zou P."/>
            <person name="Liu Y."/>
            <person name="Dai S."/>
            <person name="Zhou R."/>
        </authorList>
    </citation>
    <scope>NUCLEOTIDE SEQUENCE [LARGE SCALE GENOMIC DNA]</scope>
</reference>
<gene>
    <name evidence="1" type="ORF">MLD38_004037</name>
</gene>
<comment type="caution">
    <text evidence="1">The sequence shown here is derived from an EMBL/GenBank/DDBJ whole genome shotgun (WGS) entry which is preliminary data.</text>
</comment>
<sequence>MENVCMVMLDNHTNIYMLIATHSLHLKKERELEQNLALPRGASDLLKNYGRRCFLSRANDLSPLQKDINALKRCGMTWQLKLCFCQYHRLEGRTSAHRSLLIILRPLPALVAKLTPPFLLLRFKRRDICTIGNIQE</sequence>
<evidence type="ECO:0000313" key="1">
    <source>
        <dbReference type="EMBL" id="KAI4386070.1"/>
    </source>
</evidence>
<keyword evidence="2" id="KW-1185">Reference proteome</keyword>
<dbReference type="Proteomes" id="UP001057402">
    <property type="component" value="Chromosome 2"/>
</dbReference>
<protein>
    <submittedName>
        <fullName evidence="1">Uncharacterized protein</fullName>
    </submittedName>
</protein>
<proteinExistence type="predicted"/>
<name>A0ACB9S3X9_9MYRT</name>
<organism evidence="1 2">
    <name type="scientific">Melastoma candidum</name>
    <dbReference type="NCBI Taxonomy" id="119954"/>
    <lineage>
        <taxon>Eukaryota</taxon>
        <taxon>Viridiplantae</taxon>
        <taxon>Streptophyta</taxon>
        <taxon>Embryophyta</taxon>
        <taxon>Tracheophyta</taxon>
        <taxon>Spermatophyta</taxon>
        <taxon>Magnoliopsida</taxon>
        <taxon>eudicotyledons</taxon>
        <taxon>Gunneridae</taxon>
        <taxon>Pentapetalae</taxon>
        <taxon>rosids</taxon>
        <taxon>malvids</taxon>
        <taxon>Myrtales</taxon>
        <taxon>Melastomataceae</taxon>
        <taxon>Melastomatoideae</taxon>
        <taxon>Melastomateae</taxon>
        <taxon>Melastoma</taxon>
    </lineage>
</organism>